<dbReference type="Pfam" id="PF10673">
    <property type="entry name" value="DUF2487"/>
    <property type="match status" value="1"/>
</dbReference>
<proteinExistence type="predicted"/>
<gene>
    <name evidence="1" type="ORF">CIB95_07405</name>
</gene>
<evidence type="ECO:0000313" key="2">
    <source>
        <dbReference type="Proteomes" id="UP000217083"/>
    </source>
</evidence>
<protein>
    <recommendedName>
        <fullName evidence="3">DUF2487 domain-containing protein</fullName>
    </recommendedName>
</protein>
<sequence>MKWQTKDVDEYFHAREYIDTAIIPLLPIQWNDELKSSVAMGEFISLISEGLERQLRGRVYLLPSFSYVKSEDRLNILPNLLSIETELKENGIKHIIYLTCDSDWKRVEEKLATLIWLPSLPLQHVKQENKLSILEEQVKEVMKLVMDEWKT</sequence>
<evidence type="ECO:0008006" key="3">
    <source>
        <dbReference type="Google" id="ProtNLM"/>
    </source>
</evidence>
<dbReference type="AlphaFoldDB" id="A0A263BUR1"/>
<dbReference type="EMBL" id="NPIA01000003">
    <property type="protein sequence ID" value="OZM57282.1"/>
    <property type="molecule type" value="Genomic_DNA"/>
</dbReference>
<comment type="caution">
    <text evidence="1">The sequence shown here is derived from an EMBL/GenBank/DDBJ whole genome shotgun (WGS) entry which is preliminary data.</text>
</comment>
<reference evidence="2" key="1">
    <citation type="submission" date="2017-08" db="EMBL/GenBank/DDBJ databases">
        <authorList>
            <person name="Huang Z."/>
        </authorList>
    </citation>
    <scope>NUCLEOTIDE SEQUENCE [LARGE SCALE GENOMIC DNA]</scope>
    <source>
        <strain evidence="2">SA5d-4</strain>
    </source>
</reference>
<name>A0A263BUR1_9BACI</name>
<reference evidence="1 2" key="2">
    <citation type="submission" date="2017-09" db="EMBL/GenBank/DDBJ databases">
        <title>Bacillus patelloidae sp. nov., isolated from the intestinal tract of a marine limpet.</title>
        <authorList>
            <person name="Liu R."/>
            <person name="Dong C."/>
            <person name="Shao Z."/>
        </authorList>
    </citation>
    <scope>NUCLEOTIDE SEQUENCE [LARGE SCALE GENOMIC DNA]</scope>
    <source>
        <strain evidence="1 2">SA5d-4</strain>
    </source>
</reference>
<accession>A0A263BUR1</accession>
<dbReference type="RefSeq" id="WP_094923820.1">
    <property type="nucleotide sequence ID" value="NZ_NPIA01000003.1"/>
</dbReference>
<organism evidence="1 2">
    <name type="scientific">Lottiidibacillus patelloidae</name>
    <dbReference type="NCBI Taxonomy" id="2670334"/>
    <lineage>
        <taxon>Bacteria</taxon>
        <taxon>Bacillati</taxon>
        <taxon>Bacillota</taxon>
        <taxon>Bacilli</taxon>
        <taxon>Bacillales</taxon>
        <taxon>Bacillaceae</taxon>
        <taxon>Lottiidibacillus</taxon>
    </lineage>
</organism>
<evidence type="ECO:0000313" key="1">
    <source>
        <dbReference type="EMBL" id="OZM57282.1"/>
    </source>
</evidence>
<dbReference type="Proteomes" id="UP000217083">
    <property type="component" value="Unassembled WGS sequence"/>
</dbReference>
<keyword evidence="2" id="KW-1185">Reference proteome</keyword>
<dbReference type="InterPro" id="IPR019615">
    <property type="entry name" value="DUF2487"/>
</dbReference>